<proteinExistence type="predicted"/>
<organism evidence="1 2">
    <name type="scientific">Apophysomyces ossiformis</name>
    <dbReference type="NCBI Taxonomy" id="679940"/>
    <lineage>
        <taxon>Eukaryota</taxon>
        <taxon>Fungi</taxon>
        <taxon>Fungi incertae sedis</taxon>
        <taxon>Mucoromycota</taxon>
        <taxon>Mucoromycotina</taxon>
        <taxon>Mucoromycetes</taxon>
        <taxon>Mucorales</taxon>
        <taxon>Mucorineae</taxon>
        <taxon>Mucoraceae</taxon>
        <taxon>Apophysomyces</taxon>
    </lineage>
</organism>
<protein>
    <recommendedName>
        <fullName evidence="3">Mitochondrial fission protein ELM1</fullName>
    </recommendedName>
</protein>
<evidence type="ECO:0000313" key="2">
    <source>
        <dbReference type="Proteomes" id="UP000605846"/>
    </source>
</evidence>
<gene>
    <name evidence="1" type="ORF">EC973_005797</name>
</gene>
<dbReference type="Pfam" id="PF06258">
    <property type="entry name" value="Mito_fiss_Elm1"/>
    <property type="match status" value="1"/>
</dbReference>
<evidence type="ECO:0008006" key="3">
    <source>
        <dbReference type="Google" id="ProtNLM"/>
    </source>
</evidence>
<accession>A0A8H7BFT4</accession>
<comment type="caution">
    <text evidence="1">The sequence shown here is derived from an EMBL/GenBank/DDBJ whole genome shotgun (WGS) entry which is preliminary data.</text>
</comment>
<dbReference type="AlphaFoldDB" id="A0A8H7BFT4"/>
<name>A0A8H7BFT4_9FUNG</name>
<evidence type="ECO:0000313" key="1">
    <source>
        <dbReference type="EMBL" id="KAF7720896.1"/>
    </source>
</evidence>
<reference evidence="1" key="1">
    <citation type="submission" date="2020-01" db="EMBL/GenBank/DDBJ databases">
        <title>Genome Sequencing of Three Apophysomyces-Like Fungal Strains Confirms a Novel Fungal Genus in the Mucoromycota with divergent Burkholderia-like Endosymbiotic Bacteria.</title>
        <authorList>
            <person name="Stajich J.E."/>
            <person name="Macias A.M."/>
            <person name="Carter-House D."/>
            <person name="Lovett B."/>
            <person name="Kasson L.R."/>
            <person name="Berry K."/>
            <person name="Grigoriev I."/>
            <person name="Chang Y."/>
            <person name="Spatafora J."/>
            <person name="Kasson M.T."/>
        </authorList>
    </citation>
    <scope>NUCLEOTIDE SEQUENCE</scope>
    <source>
        <strain evidence="1">NRRL A-21654</strain>
    </source>
</reference>
<dbReference type="EMBL" id="JABAYA010000339">
    <property type="protein sequence ID" value="KAF7720896.1"/>
    <property type="molecule type" value="Genomic_DNA"/>
</dbReference>
<dbReference type="Proteomes" id="UP000605846">
    <property type="component" value="Unassembled WGS sequence"/>
</dbReference>
<sequence length="428" mass="48353">MLRVNGRHLRSLHRVNIQRSLTSNAKVWVLSDGGIESSLRAMALGRSLAGNDSLSLKTVVASKGLQTLPPILQKYVVEWTTSKSAQPWYLDAPYNDTLQDSLPDYLVCSGANTVSACLHAKKLDKSKKMFSVFAGYPNLPFINFDQVVLPRYEANFKLGILSARRTKAWNSLFGIAKLGPLAKQKNCIITNRPLLGTGIHKAMLSDALQTFMNSSTNLTAVVVGGHSPQCRWYSEDAALLADTMRRMVNYLNTRIIVVFTDRTPPLVKKTIQEGVKAIDDYVYVWDAMEPDVATAERLDIYESVVQNAKRVILTADLDYATAHAASWRKPVYVAFGGRCRSYLQHFHQWARESRLTRKLRLDRTPRLQAGIDPYSYLGKHMPWNDGWRALDVDSTMTHVKNEIEAMRYEKVTGKRRKDEQSEAVKSKR</sequence>
<dbReference type="OrthoDB" id="1856981at2759"/>
<keyword evidence="2" id="KW-1185">Reference proteome</keyword>
<dbReference type="InterPro" id="IPR009367">
    <property type="entry name" value="Elm1-like"/>
</dbReference>